<evidence type="ECO:0000256" key="2">
    <source>
        <dbReference type="ARBA" id="ARBA00009773"/>
    </source>
</evidence>
<keyword evidence="4 6" id="KW-1133">Transmembrane helix</keyword>
<name>A0A502C073_9SPHN</name>
<dbReference type="Proteomes" id="UP000318413">
    <property type="component" value="Unassembled WGS sequence"/>
</dbReference>
<evidence type="ECO:0000313" key="7">
    <source>
        <dbReference type="EMBL" id="TPG05341.1"/>
    </source>
</evidence>
<proteinExistence type="inferred from homology"/>
<evidence type="ECO:0000256" key="5">
    <source>
        <dbReference type="ARBA" id="ARBA00023136"/>
    </source>
</evidence>
<reference evidence="7 8" key="1">
    <citation type="journal article" date="2019" name="Environ. Microbiol.">
        <title>Species interactions and distinct microbial communities in high Arctic permafrost affected cryosols are associated with the CH4 and CO2 gas fluxes.</title>
        <authorList>
            <person name="Altshuler I."/>
            <person name="Hamel J."/>
            <person name="Turney S."/>
            <person name="Magnuson E."/>
            <person name="Levesque R."/>
            <person name="Greer C."/>
            <person name="Whyte L.G."/>
        </authorList>
    </citation>
    <scope>NUCLEOTIDE SEQUENCE [LARGE SCALE GENOMIC DNA]</scope>
    <source>
        <strain evidence="7 8">S5.1</strain>
    </source>
</reference>
<accession>A0A502C073</accession>
<feature type="transmembrane region" description="Helical" evidence="6">
    <location>
        <begin position="170"/>
        <end position="187"/>
    </location>
</feature>
<dbReference type="Pfam" id="PF01594">
    <property type="entry name" value="AI-2E_transport"/>
    <property type="match status" value="1"/>
</dbReference>
<evidence type="ECO:0000256" key="3">
    <source>
        <dbReference type="ARBA" id="ARBA00022692"/>
    </source>
</evidence>
<feature type="transmembrane region" description="Helical" evidence="6">
    <location>
        <begin position="69"/>
        <end position="95"/>
    </location>
</feature>
<organism evidence="7 8">
    <name type="scientific">Sphingomonas oligophenolica</name>
    <dbReference type="NCBI Taxonomy" id="301154"/>
    <lineage>
        <taxon>Bacteria</taxon>
        <taxon>Pseudomonadati</taxon>
        <taxon>Pseudomonadota</taxon>
        <taxon>Alphaproteobacteria</taxon>
        <taxon>Sphingomonadales</taxon>
        <taxon>Sphingomonadaceae</taxon>
        <taxon>Sphingomonas</taxon>
    </lineage>
</organism>
<dbReference type="InterPro" id="IPR002549">
    <property type="entry name" value="AI-2E-like"/>
</dbReference>
<evidence type="ECO:0000256" key="4">
    <source>
        <dbReference type="ARBA" id="ARBA00022989"/>
    </source>
</evidence>
<sequence>MAAVRSAIHLSPLFRFPEPPLIWLTVVIVALSLWVASEFLTPIAWAAVLAIAQWPLFVRALSRFPNRGGLLAVGFTLATALLVIFPLSLAAVSLAQESDAALAWLSHAQQFGIQPPVWLPGLPLVGTRIAQYWQQHIGNPQAAHALLGTVSAASVIGWTRSIGAEVAKESAVFLVTLLALVSLLARGTQIAAKTRLIAVGMFGEFGGEFVERITAAARATVNGTILVSVVEGAVIGVGYAIAGVPQPLLFATFTIVLALIPFGAWAAFGLASLILVGTDHVLAGAILFAFGAMVMTIGDNFIQPSVIGSAVELPFLMALVGAFGGLAVMGLVGLFVGPVIMAALLLMAKEWIERIPVPSSKSVH</sequence>
<feature type="transmembrane region" description="Helical" evidence="6">
    <location>
        <begin position="221"/>
        <end position="242"/>
    </location>
</feature>
<dbReference type="GO" id="GO:0016020">
    <property type="term" value="C:membrane"/>
    <property type="evidence" value="ECO:0007669"/>
    <property type="project" value="UniProtKB-SubCell"/>
</dbReference>
<evidence type="ECO:0000256" key="1">
    <source>
        <dbReference type="ARBA" id="ARBA00004141"/>
    </source>
</evidence>
<evidence type="ECO:0000313" key="8">
    <source>
        <dbReference type="Proteomes" id="UP000318413"/>
    </source>
</evidence>
<dbReference type="EMBL" id="RCZK01000026">
    <property type="protein sequence ID" value="TPG05341.1"/>
    <property type="molecule type" value="Genomic_DNA"/>
</dbReference>
<dbReference type="PANTHER" id="PTHR21716:SF61">
    <property type="entry name" value="BLR8064 PROTEIN"/>
    <property type="match status" value="1"/>
</dbReference>
<feature type="transmembrane region" description="Helical" evidence="6">
    <location>
        <begin position="43"/>
        <end position="62"/>
    </location>
</feature>
<keyword evidence="8" id="KW-1185">Reference proteome</keyword>
<dbReference type="OrthoDB" id="106838at2"/>
<feature type="transmembrane region" description="Helical" evidence="6">
    <location>
        <begin position="248"/>
        <end position="274"/>
    </location>
</feature>
<comment type="similarity">
    <text evidence="2">Belongs to the autoinducer-2 exporter (AI-2E) (TC 2.A.86) family.</text>
</comment>
<dbReference type="AlphaFoldDB" id="A0A502C073"/>
<evidence type="ECO:0000256" key="6">
    <source>
        <dbReference type="SAM" id="Phobius"/>
    </source>
</evidence>
<keyword evidence="3 6" id="KW-0812">Transmembrane</keyword>
<dbReference type="RefSeq" id="WP_140872828.1">
    <property type="nucleotide sequence ID" value="NZ_RCZK01000026.1"/>
</dbReference>
<feature type="transmembrane region" description="Helical" evidence="6">
    <location>
        <begin position="315"/>
        <end position="346"/>
    </location>
</feature>
<comment type="subcellular location">
    <subcellularLocation>
        <location evidence="1">Membrane</location>
        <topology evidence="1">Multi-pass membrane protein</topology>
    </subcellularLocation>
</comment>
<gene>
    <name evidence="7" type="ORF">EAH84_15180</name>
</gene>
<dbReference type="PANTHER" id="PTHR21716">
    <property type="entry name" value="TRANSMEMBRANE PROTEIN"/>
    <property type="match status" value="1"/>
</dbReference>
<feature type="transmembrane region" description="Helical" evidence="6">
    <location>
        <begin position="281"/>
        <end position="303"/>
    </location>
</feature>
<feature type="transmembrane region" description="Helical" evidence="6">
    <location>
        <begin position="21"/>
        <end position="37"/>
    </location>
</feature>
<keyword evidence="5 6" id="KW-0472">Membrane</keyword>
<protein>
    <submittedName>
        <fullName evidence="7">AI-2E family transporter</fullName>
    </submittedName>
</protein>
<comment type="caution">
    <text evidence="7">The sequence shown here is derived from an EMBL/GenBank/DDBJ whole genome shotgun (WGS) entry which is preliminary data.</text>
</comment>